<organism evidence="3 4">
    <name type="scientific">Fusibacter bizertensis</name>
    <dbReference type="NCBI Taxonomy" id="1488331"/>
    <lineage>
        <taxon>Bacteria</taxon>
        <taxon>Bacillati</taxon>
        <taxon>Bacillota</taxon>
        <taxon>Clostridia</taxon>
        <taxon>Eubacteriales</taxon>
        <taxon>Eubacteriales Family XII. Incertae Sedis</taxon>
        <taxon>Fusibacter</taxon>
    </lineage>
</organism>
<dbReference type="RefSeq" id="WP_281095649.1">
    <property type="nucleotide sequence ID" value="NZ_JARYZI010000016.1"/>
</dbReference>
<dbReference type="SUPFAM" id="SSF51735">
    <property type="entry name" value="NAD(P)-binding Rossmann-fold domains"/>
    <property type="match status" value="1"/>
</dbReference>
<sequence length="246" mass="26743">MDFEGKVCIVTGGSSGIGKNICESFLKKGAKVINLDIIKPKLEQNDKYEYIVCDLKEQLEIQTAILHITEKYKKVDYLINNACYSNRGLLSTCDAKAFNEVLQVGVTAPYLLTQGFAGLFTQKSAIINIASTRGMMSQADTESYSAAKGGIIALTHALSISLSGKTRVNAISPGWIDTNDSMLNPEDHAQHPAGRVGVPGDISEMVMFLCSESAGFITGQNFVVDGGMSKQMIYHNDHGWKFQSES</sequence>
<dbReference type="PANTHER" id="PTHR42760:SF133">
    <property type="entry name" value="3-OXOACYL-[ACYL-CARRIER-PROTEIN] REDUCTASE"/>
    <property type="match status" value="1"/>
</dbReference>
<dbReference type="Proteomes" id="UP001158045">
    <property type="component" value="Unassembled WGS sequence"/>
</dbReference>
<keyword evidence="2" id="KW-0560">Oxidoreductase</keyword>
<gene>
    <name evidence="3" type="ORF">QE109_16455</name>
</gene>
<protein>
    <submittedName>
        <fullName evidence="3">SDR family oxidoreductase</fullName>
    </submittedName>
</protein>
<dbReference type="PRINTS" id="PR00081">
    <property type="entry name" value="GDHRDH"/>
</dbReference>
<reference evidence="3 4" key="1">
    <citation type="submission" date="2023-04" db="EMBL/GenBank/DDBJ databases">
        <title>Fusibacter bizertensis strain WBS, isolated from littoral bottom sediments of the Arctic seas - biochemical and genomic analysis.</title>
        <authorList>
            <person name="Brioukhanov A.L."/>
        </authorList>
    </citation>
    <scope>NUCLEOTIDE SEQUENCE [LARGE SCALE GENOMIC DNA]</scope>
    <source>
        <strain evidence="3 4">WBS</strain>
    </source>
</reference>
<dbReference type="PRINTS" id="PR00080">
    <property type="entry name" value="SDRFAMILY"/>
</dbReference>
<dbReference type="PROSITE" id="PS00061">
    <property type="entry name" value="ADH_SHORT"/>
    <property type="match status" value="1"/>
</dbReference>
<evidence type="ECO:0000313" key="4">
    <source>
        <dbReference type="Proteomes" id="UP001158045"/>
    </source>
</evidence>
<proteinExistence type="inferred from homology"/>
<dbReference type="InterPro" id="IPR036291">
    <property type="entry name" value="NAD(P)-bd_dom_sf"/>
</dbReference>
<dbReference type="PANTHER" id="PTHR42760">
    <property type="entry name" value="SHORT-CHAIN DEHYDROGENASES/REDUCTASES FAMILY MEMBER"/>
    <property type="match status" value="1"/>
</dbReference>
<comment type="similarity">
    <text evidence="1">Belongs to the short-chain dehydrogenases/reductases (SDR) family.</text>
</comment>
<dbReference type="EMBL" id="JARYZI010000016">
    <property type="protein sequence ID" value="MDH8679752.1"/>
    <property type="molecule type" value="Genomic_DNA"/>
</dbReference>
<dbReference type="InterPro" id="IPR020904">
    <property type="entry name" value="Sc_DH/Rdtase_CS"/>
</dbReference>
<evidence type="ECO:0000256" key="1">
    <source>
        <dbReference type="ARBA" id="ARBA00006484"/>
    </source>
</evidence>
<dbReference type="InterPro" id="IPR002347">
    <property type="entry name" value="SDR_fam"/>
</dbReference>
<dbReference type="Pfam" id="PF13561">
    <property type="entry name" value="adh_short_C2"/>
    <property type="match status" value="1"/>
</dbReference>
<evidence type="ECO:0000313" key="3">
    <source>
        <dbReference type="EMBL" id="MDH8679752.1"/>
    </source>
</evidence>
<dbReference type="Gene3D" id="3.40.50.720">
    <property type="entry name" value="NAD(P)-binding Rossmann-like Domain"/>
    <property type="match status" value="1"/>
</dbReference>
<keyword evidence="4" id="KW-1185">Reference proteome</keyword>
<name>A0ABT6NH90_9FIRM</name>
<accession>A0ABT6NH90</accession>
<evidence type="ECO:0000256" key="2">
    <source>
        <dbReference type="ARBA" id="ARBA00023002"/>
    </source>
</evidence>
<comment type="caution">
    <text evidence="3">The sequence shown here is derived from an EMBL/GenBank/DDBJ whole genome shotgun (WGS) entry which is preliminary data.</text>
</comment>